<reference evidence="1" key="1">
    <citation type="submission" date="2023-10" db="EMBL/GenBank/DDBJ databases">
        <title>Genome assembly of Pristionchus species.</title>
        <authorList>
            <person name="Yoshida K."/>
            <person name="Sommer R.J."/>
        </authorList>
    </citation>
    <scope>NUCLEOTIDE SEQUENCE</scope>
    <source>
        <strain evidence="1">RS0144</strain>
    </source>
</reference>
<sequence>AFAHASSDRIGYLVAKLCDLVGAVVKDGMEGQNVSYLSKSLAQELTLAMDLDNNATDPLRELLYGIIETTGSMVDETLERRTMETAEQQVGRST</sequence>
<feature type="non-terminal residue" evidence="1">
    <location>
        <position position="1"/>
    </location>
</feature>
<comment type="caution">
    <text evidence="1">The sequence shown here is derived from an EMBL/GenBank/DDBJ whole genome shotgun (WGS) entry which is preliminary data.</text>
</comment>
<proteinExistence type="predicted"/>
<protein>
    <submittedName>
        <fullName evidence="1">Uncharacterized protein</fullName>
    </submittedName>
</protein>
<gene>
    <name evidence="1" type="ORF">PENTCL1PPCAC_25928</name>
</gene>
<organism evidence="1 2">
    <name type="scientific">Pristionchus entomophagus</name>
    <dbReference type="NCBI Taxonomy" id="358040"/>
    <lineage>
        <taxon>Eukaryota</taxon>
        <taxon>Metazoa</taxon>
        <taxon>Ecdysozoa</taxon>
        <taxon>Nematoda</taxon>
        <taxon>Chromadorea</taxon>
        <taxon>Rhabditida</taxon>
        <taxon>Rhabditina</taxon>
        <taxon>Diplogasteromorpha</taxon>
        <taxon>Diplogasteroidea</taxon>
        <taxon>Neodiplogasteridae</taxon>
        <taxon>Pristionchus</taxon>
    </lineage>
</organism>
<evidence type="ECO:0000313" key="1">
    <source>
        <dbReference type="EMBL" id="GMT03754.1"/>
    </source>
</evidence>
<evidence type="ECO:0000313" key="2">
    <source>
        <dbReference type="Proteomes" id="UP001432027"/>
    </source>
</evidence>
<dbReference type="AlphaFoldDB" id="A0AAV5UA56"/>
<dbReference type="Proteomes" id="UP001432027">
    <property type="component" value="Unassembled WGS sequence"/>
</dbReference>
<name>A0AAV5UA56_9BILA</name>
<dbReference type="EMBL" id="BTSX01000006">
    <property type="protein sequence ID" value="GMT03754.1"/>
    <property type="molecule type" value="Genomic_DNA"/>
</dbReference>
<accession>A0AAV5UA56</accession>
<keyword evidence="2" id="KW-1185">Reference proteome</keyword>